<dbReference type="Pfam" id="PF07946">
    <property type="entry name" value="CCDC47"/>
    <property type="match status" value="1"/>
</dbReference>
<keyword evidence="3 6" id="KW-1133">Transmembrane helix</keyword>
<keyword evidence="9" id="KW-1185">Reference proteome</keyword>
<dbReference type="InterPro" id="IPR012879">
    <property type="entry name" value="CCDC47"/>
</dbReference>
<evidence type="ECO:0000256" key="7">
    <source>
        <dbReference type="SAM" id="SignalP"/>
    </source>
</evidence>
<sequence length="483" mass="55486">MINSKIWICLSILLVIQCFCTPFVSSVCFADTPPPPKPASAPSLSFDEYDDLIPSDRILSSGPPEPSPASSPSIPKVEFSPERDTYSTEFSSPNSSEDNESTPSEIFNGTEYRFMRFVIRPSQLKVEGFILLLLVIYIFLSYSGRKFNQRLVKKWCLSHNELLSSEFEQVGIPDESDGHLDLFIANGCSLFYSHATGGKKSCRSLMIKFSLRPRQDLPYMIYEEIRSAIDLSWVGRSDRIELVFNLSPSSTSNHKNSDGNFQKPFESKDLFVWAIAEKRVMNVLREDRWDVRNFTEIKESSLLPSQMVVLSESGEITETILKSQEVGLVEMFKSEPLFLKIFDSLVLSGTTPIEPLLSELPLPLIPKSRTLTLRLRLESKSTDAKLQSLILKLCLRLIRFLQDQKFINLTNKLVKRRNEVSNLMLEESRKELETTREEERRKKLKAIQDEKIAKMSPNEQKKHDERERKRNIAKLNKKTIKRK</sequence>
<dbReference type="PANTHER" id="PTHR12883">
    <property type="entry name" value="ADIPOCYTE-SPECIFIC PROTEIN 4-RELATED"/>
    <property type="match status" value="1"/>
</dbReference>
<feature type="compositionally biased region" description="Polar residues" evidence="5">
    <location>
        <begin position="87"/>
        <end position="104"/>
    </location>
</feature>
<evidence type="ECO:0000256" key="6">
    <source>
        <dbReference type="SAM" id="Phobius"/>
    </source>
</evidence>
<evidence type="ECO:0000256" key="1">
    <source>
        <dbReference type="ARBA" id="ARBA00004167"/>
    </source>
</evidence>
<protein>
    <recommendedName>
        <fullName evidence="10">Coiled-coil domain-containing protein 47</fullName>
    </recommendedName>
</protein>
<feature type="compositionally biased region" description="Basic residues" evidence="5">
    <location>
        <begin position="471"/>
        <end position="483"/>
    </location>
</feature>
<dbReference type="GO" id="GO:0005509">
    <property type="term" value="F:calcium ion binding"/>
    <property type="evidence" value="ECO:0007669"/>
    <property type="project" value="InterPro"/>
</dbReference>
<dbReference type="AlphaFoldDB" id="A0AAV0BH09"/>
<evidence type="ECO:0008006" key="10">
    <source>
        <dbReference type="Google" id="ProtNLM"/>
    </source>
</evidence>
<feature type="region of interest" description="Disordered" evidence="5">
    <location>
        <begin position="429"/>
        <end position="483"/>
    </location>
</feature>
<accession>A0AAV0BH09</accession>
<feature type="compositionally biased region" description="Basic and acidic residues" evidence="5">
    <location>
        <begin position="429"/>
        <end position="470"/>
    </location>
</feature>
<evidence type="ECO:0000256" key="4">
    <source>
        <dbReference type="ARBA" id="ARBA00023136"/>
    </source>
</evidence>
<feature type="region of interest" description="Disordered" evidence="5">
    <location>
        <begin position="55"/>
        <end position="104"/>
    </location>
</feature>
<feature type="chain" id="PRO_5043673098" description="Coiled-coil domain-containing protein 47" evidence="7">
    <location>
        <begin position="27"/>
        <end position="483"/>
    </location>
</feature>
<evidence type="ECO:0000256" key="5">
    <source>
        <dbReference type="SAM" id="MobiDB-lite"/>
    </source>
</evidence>
<keyword evidence="7" id="KW-0732">Signal</keyword>
<dbReference type="PANTHER" id="PTHR12883:SF0">
    <property type="entry name" value="PAT COMPLEX SUBUNIT CCDC47"/>
    <property type="match status" value="1"/>
</dbReference>
<dbReference type="GO" id="GO:0005783">
    <property type="term" value="C:endoplasmic reticulum"/>
    <property type="evidence" value="ECO:0007669"/>
    <property type="project" value="InterPro"/>
</dbReference>
<comment type="subcellular location">
    <subcellularLocation>
        <location evidence="1">Membrane</location>
        <topology evidence="1">Single-pass membrane protein</topology>
    </subcellularLocation>
</comment>
<dbReference type="Proteomes" id="UP001153365">
    <property type="component" value="Unassembled WGS sequence"/>
</dbReference>
<evidence type="ECO:0000256" key="2">
    <source>
        <dbReference type="ARBA" id="ARBA00022692"/>
    </source>
</evidence>
<name>A0AAV0BH09_PHAPC</name>
<dbReference type="GO" id="GO:0016020">
    <property type="term" value="C:membrane"/>
    <property type="evidence" value="ECO:0007669"/>
    <property type="project" value="UniProtKB-SubCell"/>
</dbReference>
<dbReference type="GO" id="GO:0032469">
    <property type="term" value="P:endoplasmic reticulum calcium ion homeostasis"/>
    <property type="evidence" value="ECO:0007669"/>
    <property type="project" value="InterPro"/>
</dbReference>
<evidence type="ECO:0000313" key="8">
    <source>
        <dbReference type="EMBL" id="CAH7685600.1"/>
    </source>
</evidence>
<reference evidence="8" key="1">
    <citation type="submission" date="2022-06" db="EMBL/GenBank/DDBJ databases">
        <authorList>
            <consortium name="SYNGENTA / RWTH Aachen University"/>
        </authorList>
    </citation>
    <scope>NUCLEOTIDE SEQUENCE</scope>
</reference>
<dbReference type="EMBL" id="CALTRL010005731">
    <property type="protein sequence ID" value="CAH7685600.1"/>
    <property type="molecule type" value="Genomic_DNA"/>
</dbReference>
<proteinExistence type="predicted"/>
<organism evidence="8 9">
    <name type="scientific">Phakopsora pachyrhizi</name>
    <name type="common">Asian soybean rust disease fungus</name>
    <dbReference type="NCBI Taxonomy" id="170000"/>
    <lineage>
        <taxon>Eukaryota</taxon>
        <taxon>Fungi</taxon>
        <taxon>Dikarya</taxon>
        <taxon>Basidiomycota</taxon>
        <taxon>Pucciniomycotina</taxon>
        <taxon>Pucciniomycetes</taxon>
        <taxon>Pucciniales</taxon>
        <taxon>Phakopsoraceae</taxon>
        <taxon>Phakopsora</taxon>
    </lineage>
</organism>
<evidence type="ECO:0000313" key="9">
    <source>
        <dbReference type="Proteomes" id="UP001153365"/>
    </source>
</evidence>
<evidence type="ECO:0000256" key="3">
    <source>
        <dbReference type="ARBA" id="ARBA00022989"/>
    </source>
</evidence>
<comment type="caution">
    <text evidence="8">The sequence shown here is derived from an EMBL/GenBank/DDBJ whole genome shotgun (WGS) entry which is preliminary data.</text>
</comment>
<keyword evidence="4 6" id="KW-0472">Membrane</keyword>
<feature type="transmembrane region" description="Helical" evidence="6">
    <location>
        <begin position="126"/>
        <end position="144"/>
    </location>
</feature>
<feature type="signal peptide" evidence="7">
    <location>
        <begin position="1"/>
        <end position="26"/>
    </location>
</feature>
<keyword evidence="2 6" id="KW-0812">Transmembrane</keyword>
<gene>
    <name evidence="8" type="ORF">PPACK8108_LOCUS20158</name>
</gene>